<dbReference type="SUPFAM" id="SSF63737">
    <property type="entry name" value="Leukotriene A4 hydrolase N-terminal domain"/>
    <property type="match status" value="1"/>
</dbReference>
<keyword evidence="10 16" id="KW-0862">Zinc</keyword>
<proteinExistence type="inferred from homology"/>
<evidence type="ECO:0000256" key="5">
    <source>
        <dbReference type="ARBA" id="ARBA00022622"/>
    </source>
</evidence>
<dbReference type="GO" id="GO:0005886">
    <property type="term" value="C:plasma membrane"/>
    <property type="evidence" value="ECO:0007669"/>
    <property type="project" value="UniProtKB-SubCell"/>
</dbReference>
<dbReference type="GO" id="GO:0005737">
    <property type="term" value="C:cytoplasm"/>
    <property type="evidence" value="ECO:0007669"/>
    <property type="project" value="TreeGrafter"/>
</dbReference>
<dbReference type="SUPFAM" id="SSF55486">
    <property type="entry name" value="Metalloproteases ('zincins'), catalytic domain"/>
    <property type="match status" value="1"/>
</dbReference>
<keyword evidence="12" id="KW-0472">Membrane</keyword>
<comment type="subcellular location">
    <subcellularLocation>
        <location evidence="1">Cell membrane</location>
        <topology evidence="1">Lipid-anchor</topology>
        <topology evidence="1">GPI-anchor</topology>
    </subcellularLocation>
</comment>
<dbReference type="AlphaFoldDB" id="A0A9P0NGD2"/>
<dbReference type="InterPro" id="IPR027268">
    <property type="entry name" value="Peptidase_M4/M1_CTD_sf"/>
</dbReference>
<keyword evidence="14" id="KW-0449">Lipoprotein</keyword>
<feature type="signal peptide" evidence="20">
    <location>
        <begin position="1"/>
        <end position="19"/>
    </location>
</feature>
<dbReference type="FunFam" id="1.10.390.10:FF:000013">
    <property type="entry name" value="Aminopeptidase N"/>
    <property type="match status" value="1"/>
</dbReference>
<feature type="compositionally biased region" description="Low complexity" evidence="19">
    <location>
        <begin position="926"/>
        <end position="955"/>
    </location>
</feature>
<evidence type="ECO:0000256" key="4">
    <source>
        <dbReference type="ARBA" id="ARBA00022475"/>
    </source>
</evidence>
<dbReference type="InterPro" id="IPR024571">
    <property type="entry name" value="ERAP1-like_C_dom"/>
</dbReference>
<dbReference type="PRINTS" id="PR00756">
    <property type="entry name" value="ALADIPTASE"/>
</dbReference>
<dbReference type="GO" id="GO:0070006">
    <property type="term" value="F:metalloaminopeptidase activity"/>
    <property type="evidence" value="ECO:0007669"/>
    <property type="project" value="TreeGrafter"/>
</dbReference>
<keyword evidence="13" id="KW-0325">Glycoprotein</keyword>
<dbReference type="Proteomes" id="UP001153620">
    <property type="component" value="Chromosome 2"/>
</dbReference>
<gene>
    <name evidence="24" type="ORF">CHIRRI_LOCUS4744</name>
</gene>
<evidence type="ECO:0000256" key="8">
    <source>
        <dbReference type="ARBA" id="ARBA00022729"/>
    </source>
</evidence>
<keyword evidence="25" id="KW-1185">Reference proteome</keyword>
<dbReference type="Gene3D" id="1.10.390.10">
    <property type="entry name" value="Neutral Protease Domain 2"/>
    <property type="match status" value="1"/>
</dbReference>
<keyword evidence="4" id="KW-1003">Cell membrane</keyword>
<evidence type="ECO:0000256" key="9">
    <source>
        <dbReference type="ARBA" id="ARBA00022801"/>
    </source>
</evidence>
<evidence type="ECO:0000256" key="17">
    <source>
        <dbReference type="PIRSR" id="PIRSR634016-4"/>
    </source>
</evidence>
<organism evidence="24 25">
    <name type="scientific">Chironomus riparius</name>
    <dbReference type="NCBI Taxonomy" id="315576"/>
    <lineage>
        <taxon>Eukaryota</taxon>
        <taxon>Metazoa</taxon>
        <taxon>Ecdysozoa</taxon>
        <taxon>Arthropoda</taxon>
        <taxon>Hexapoda</taxon>
        <taxon>Insecta</taxon>
        <taxon>Pterygota</taxon>
        <taxon>Neoptera</taxon>
        <taxon>Endopterygota</taxon>
        <taxon>Diptera</taxon>
        <taxon>Nematocera</taxon>
        <taxon>Chironomoidea</taxon>
        <taxon>Chironomidae</taxon>
        <taxon>Chironominae</taxon>
        <taxon>Chironomus</taxon>
    </lineage>
</organism>
<feature type="domain" description="ERAP1-like C-terminal" evidence="22">
    <location>
        <begin position="597"/>
        <end position="863"/>
    </location>
</feature>
<feature type="site" description="Transition state stabilizer" evidence="17">
    <location>
        <position position="455"/>
    </location>
</feature>
<feature type="domain" description="Peptidase M1 membrane alanine aminopeptidase" evidence="21">
    <location>
        <begin position="296"/>
        <end position="521"/>
    </location>
</feature>
<evidence type="ECO:0000256" key="16">
    <source>
        <dbReference type="PIRSR" id="PIRSR634016-3"/>
    </source>
</evidence>
<feature type="active site" description="Proton acceptor" evidence="15">
    <location>
        <position position="368"/>
    </location>
</feature>
<keyword evidence="8 20" id="KW-0732">Signal</keyword>
<dbReference type="GO" id="GO:0098552">
    <property type="term" value="C:side of membrane"/>
    <property type="evidence" value="ECO:0007669"/>
    <property type="project" value="UniProtKB-KW"/>
</dbReference>
<comment type="cofactor">
    <cofactor evidence="16 18">
        <name>Zn(2+)</name>
        <dbReference type="ChEBI" id="CHEBI:29105"/>
    </cofactor>
    <text evidence="16 18">Binds 1 zinc ion per subunit.</text>
</comment>
<evidence type="ECO:0000256" key="11">
    <source>
        <dbReference type="ARBA" id="ARBA00023049"/>
    </source>
</evidence>
<feature type="binding site" evidence="16">
    <location>
        <position position="390"/>
    </location>
    <ligand>
        <name>Zn(2+)</name>
        <dbReference type="ChEBI" id="CHEBI:29105"/>
        <note>catalytic</note>
    </ligand>
</feature>
<evidence type="ECO:0000256" key="14">
    <source>
        <dbReference type="ARBA" id="ARBA00023288"/>
    </source>
</evidence>
<dbReference type="InterPro" id="IPR014782">
    <property type="entry name" value="Peptidase_M1_dom"/>
</dbReference>
<reference evidence="24" key="2">
    <citation type="submission" date="2022-10" db="EMBL/GenBank/DDBJ databases">
        <authorList>
            <consortium name="ENA_rothamsted_submissions"/>
            <consortium name="culmorum"/>
            <person name="King R."/>
        </authorList>
    </citation>
    <scope>NUCLEOTIDE SEQUENCE</scope>
</reference>
<dbReference type="FunFam" id="2.60.40.1910:FF:000008">
    <property type="entry name" value="Aminopeptidase"/>
    <property type="match status" value="1"/>
</dbReference>
<dbReference type="Pfam" id="PF11838">
    <property type="entry name" value="ERAP1_C"/>
    <property type="match status" value="1"/>
</dbReference>
<evidence type="ECO:0000259" key="23">
    <source>
        <dbReference type="Pfam" id="PF17900"/>
    </source>
</evidence>
<feature type="domain" description="Aminopeptidase N-like N-terminal" evidence="23">
    <location>
        <begin position="71"/>
        <end position="260"/>
    </location>
</feature>
<dbReference type="InterPro" id="IPR045357">
    <property type="entry name" value="Aminopeptidase_N-like_N"/>
</dbReference>
<feature type="chain" id="PRO_5040120385" description="Aminopeptidase" evidence="20">
    <location>
        <begin position="20"/>
        <end position="978"/>
    </location>
</feature>
<evidence type="ECO:0000256" key="6">
    <source>
        <dbReference type="ARBA" id="ARBA00022670"/>
    </source>
</evidence>
<evidence type="ECO:0000256" key="1">
    <source>
        <dbReference type="ARBA" id="ARBA00004609"/>
    </source>
</evidence>
<evidence type="ECO:0000256" key="19">
    <source>
        <dbReference type="SAM" id="MobiDB-lite"/>
    </source>
</evidence>
<keyword evidence="7 16" id="KW-0479">Metal-binding</keyword>
<dbReference type="GO" id="GO:0043171">
    <property type="term" value="P:peptide catabolic process"/>
    <property type="evidence" value="ECO:0007669"/>
    <property type="project" value="TreeGrafter"/>
</dbReference>
<feature type="region of interest" description="Disordered" evidence="19">
    <location>
        <begin position="925"/>
        <end position="955"/>
    </location>
</feature>
<comment type="similarity">
    <text evidence="2 18">Belongs to the peptidase M1 family.</text>
</comment>
<keyword evidence="3 18" id="KW-0031">Aminopeptidase</keyword>
<sequence>MEKIKALLIFAFLINSSLQNPLQSDDILAENKSRAEVKNWKINSGYYDEKSIKNGLNDDSTTYRLPNDTLPIRYDIYLKTDVDKSNFEFDGRVRIDVRAVEQTNTITLQYRDITISKVSLMNISTEEVLADELNFDYVLVYEFLKIELPSTLQVDDEVRLEITYNGTLKTNNAGFYRAYYTDVNETTVYYAVTQFESTDARHAFPCYDEPAIRAPIALQIQHDKTYSAYSNMPLFETIPVNGTEYVISKFDETPPVQTYLLAFLISPFEFVANNDSEIPQRILAKPTSIDNGDADFALSIADPIIKTLVNHFGVNYTLPKLDHAAITQFAAGAMENWGFVTYAERYLLATSTSSATARKNIIATMAHEDAHMFFGNLVAPHWWSDLWLNEGFATLYEYYIPHLLYPNDGWMESFRTGEINYSFGYDVLSRAAAVPMHNYVETPSAIDARFNSISYTKSGVVLNMFREALSDSTFTKGLTKYLNKMSFKAATPQDLFASIQDVLNEELPENNVNFDSIMSSWVYQAGYPLVSISRTQDGVLVLTQRRYPEGSNEVYSIPLSFATKAQPNFDKKTVSAWMLDQKVEVPQESYGMSGDDWIVLNVQQTGYYRVTYSSDLWKSLAKGLLENHNQFHLVNRRVLLSELMLGYSTLKELMATDVLEVLSYLVNENEYLLWTDARSALSSLNATLFGTELYPEYLDFVKSITKKQLELIGLEAIQDESASITNLRNQIKTLNCYALDEECLDHELQKLTAYKEDTQENPVPDFCSGFRNVNPTIYVYYLNEIAGNLQLPLRSRIVSSIGCSLDENLLRLTALIVEDSKNVITDTERTTIINNMLISSTVGFKVAFEYLERNVDQISTFRTNLGSYINTDDYSEKLDAMVVEALAESYITEINAEALRNSIMLNLEWQDKQFNEINEWFGNPAITTTSESSPPTTTSESSSPTTTEPSITTTPGSANGIVLSSLVIVVCTLVKLFN</sequence>
<dbReference type="GO" id="GO:0008270">
    <property type="term" value="F:zinc ion binding"/>
    <property type="evidence" value="ECO:0007669"/>
    <property type="project" value="UniProtKB-UniRule"/>
</dbReference>
<evidence type="ECO:0000256" key="15">
    <source>
        <dbReference type="PIRSR" id="PIRSR634016-1"/>
    </source>
</evidence>
<dbReference type="Gene3D" id="1.25.50.20">
    <property type="match status" value="1"/>
</dbReference>
<evidence type="ECO:0000256" key="10">
    <source>
        <dbReference type="ARBA" id="ARBA00022833"/>
    </source>
</evidence>
<keyword evidence="9 18" id="KW-0378">Hydrolase</keyword>
<dbReference type="InterPro" id="IPR034016">
    <property type="entry name" value="M1_APN-typ"/>
</dbReference>
<dbReference type="EC" id="3.4.11.-" evidence="18"/>
<dbReference type="Pfam" id="PF01433">
    <property type="entry name" value="Peptidase_M1"/>
    <property type="match status" value="1"/>
</dbReference>
<dbReference type="CDD" id="cd09601">
    <property type="entry name" value="M1_APN-Q_like"/>
    <property type="match status" value="1"/>
</dbReference>
<dbReference type="PANTHER" id="PTHR11533:SF290">
    <property type="entry name" value="AMINOPEPTIDASE"/>
    <property type="match status" value="1"/>
</dbReference>
<protein>
    <recommendedName>
        <fullName evidence="18">Aminopeptidase</fullName>
        <ecNumber evidence="18">3.4.11.-</ecNumber>
    </recommendedName>
</protein>
<dbReference type="PANTHER" id="PTHR11533">
    <property type="entry name" value="PROTEASE M1 ZINC METALLOPROTEASE"/>
    <property type="match status" value="1"/>
</dbReference>
<evidence type="ECO:0000259" key="21">
    <source>
        <dbReference type="Pfam" id="PF01433"/>
    </source>
</evidence>
<name>A0A9P0NGD2_9DIPT</name>
<dbReference type="InterPro" id="IPR042097">
    <property type="entry name" value="Aminopeptidase_N-like_N_sf"/>
</dbReference>
<keyword evidence="5" id="KW-0336">GPI-anchor</keyword>
<feature type="binding site" evidence="16">
    <location>
        <position position="371"/>
    </location>
    <ligand>
        <name>Zn(2+)</name>
        <dbReference type="ChEBI" id="CHEBI:29105"/>
        <note>catalytic</note>
    </ligand>
</feature>
<feature type="binding site" evidence="16">
    <location>
        <position position="367"/>
    </location>
    <ligand>
        <name>Zn(2+)</name>
        <dbReference type="ChEBI" id="CHEBI:29105"/>
        <note>catalytic</note>
    </ligand>
</feature>
<dbReference type="InterPro" id="IPR001930">
    <property type="entry name" value="Peptidase_M1"/>
</dbReference>
<evidence type="ECO:0000256" key="2">
    <source>
        <dbReference type="ARBA" id="ARBA00010136"/>
    </source>
</evidence>
<keyword evidence="11 18" id="KW-0482">Metalloprotease</keyword>
<evidence type="ECO:0000256" key="20">
    <source>
        <dbReference type="SAM" id="SignalP"/>
    </source>
</evidence>
<dbReference type="Gene3D" id="2.60.40.1910">
    <property type="match status" value="1"/>
</dbReference>
<evidence type="ECO:0000256" key="12">
    <source>
        <dbReference type="ARBA" id="ARBA00023136"/>
    </source>
</evidence>
<dbReference type="GO" id="GO:0042277">
    <property type="term" value="F:peptide binding"/>
    <property type="evidence" value="ECO:0007669"/>
    <property type="project" value="TreeGrafter"/>
</dbReference>
<evidence type="ECO:0000313" key="24">
    <source>
        <dbReference type="EMBL" id="CAH1717236.1"/>
    </source>
</evidence>
<evidence type="ECO:0000313" key="25">
    <source>
        <dbReference type="Proteomes" id="UP001153620"/>
    </source>
</evidence>
<evidence type="ECO:0000259" key="22">
    <source>
        <dbReference type="Pfam" id="PF11838"/>
    </source>
</evidence>
<reference evidence="24" key="1">
    <citation type="submission" date="2022-01" db="EMBL/GenBank/DDBJ databases">
        <authorList>
            <person name="King R."/>
        </authorList>
    </citation>
    <scope>NUCLEOTIDE SEQUENCE</scope>
</reference>
<evidence type="ECO:0000256" key="18">
    <source>
        <dbReference type="RuleBase" id="RU364040"/>
    </source>
</evidence>
<dbReference type="GO" id="GO:0006508">
    <property type="term" value="P:proteolysis"/>
    <property type="evidence" value="ECO:0007669"/>
    <property type="project" value="UniProtKB-KW"/>
</dbReference>
<keyword evidence="6 18" id="KW-0645">Protease</keyword>
<accession>A0A9P0NGD2</accession>
<evidence type="ECO:0000256" key="7">
    <source>
        <dbReference type="ARBA" id="ARBA00022723"/>
    </source>
</evidence>
<evidence type="ECO:0000256" key="3">
    <source>
        <dbReference type="ARBA" id="ARBA00022438"/>
    </source>
</evidence>
<dbReference type="Gene3D" id="2.60.40.1730">
    <property type="entry name" value="tricorn interacting facor f3 domain"/>
    <property type="match status" value="1"/>
</dbReference>
<dbReference type="EMBL" id="OU895878">
    <property type="protein sequence ID" value="CAH1717236.1"/>
    <property type="molecule type" value="Genomic_DNA"/>
</dbReference>
<dbReference type="InterPro" id="IPR050344">
    <property type="entry name" value="Peptidase_M1_aminopeptidases"/>
</dbReference>
<dbReference type="Pfam" id="PF17900">
    <property type="entry name" value="Peptidase_M1_N"/>
    <property type="match status" value="1"/>
</dbReference>
<dbReference type="GO" id="GO:0005615">
    <property type="term" value="C:extracellular space"/>
    <property type="evidence" value="ECO:0007669"/>
    <property type="project" value="TreeGrafter"/>
</dbReference>
<evidence type="ECO:0000256" key="13">
    <source>
        <dbReference type="ARBA" id="ARBA00023180"/>
    </source>
</evidence>